<evidence type="ECO:0000256" key="1">
    <source>
        <dbReference type="SAM" id="MobiDB-lite"/>
    </source>
</evidence>
<dbReference type="Pfam" id="PF20153">
    <property type="entry name" value="DUF6535"/>
    <property type="match status" value="1"/>
</dbReference>
<keyword evidence="2" id="KW-0812">Transmembrane</keyword>
<feature type="domain" description="DUF6535" evidence="3">
    <location>
        <begin position="60"/>
        <end position="235"/>
    </location>
</feature>
<protein>
    <recommendedName>
        <fullName evidence="3">DUF6535 domain-containing protein</fullName>
    </recommendedName>
</protein>
<reference evidence="4 5" key="1">
    <citation type="submission" date="2015-12" db="EMBL/GenBank/DDBJ databases">
        <title>Draft genome sequence of Moniliophthora roreri, the causal agent of frosty pod rot of cacao.</title>
        <authorList>
            <person name="Aime M.C."/>
            <person name="Diaz-Valderrama J.R."/>
            <person name="Kijpornyongpan T."/>
            <person name="Phillips-Mora W."/>
        </authorList>
    </citation>
    <scope>NUCLEOTIDE SEQUENCE [LARGE SCALE GENOMIC DNA]</scope>
    <source>
        <strain evidence="4 5">MCA 2952</strain>
    </source>
</reference>
<feature type="transmembrane region" description="Helical" evidence="2">
    <location>
        <begin position="241"/>
        <end position="261"/>
    </location>
</feature>
<evidence type="ECO:0000313" key="5">
    <source>
        <dbReference type="Proteomes" id="UP000054988"/>
    </source>
</evidence>
<evidence type="ECO:0000256" key="2">
    <source>
        <dbReference type="SAM" id="Phobius"/>
    </source>
</evidence>
<evidence type="ECO:0000259" key="3">
    <source>
        <dbReference type="Pfam" id="PF20153"/>
    </source>
</evidence>
<sequence>MSSSQYPLDDGPGTPTPNRNHVPSTYAVEIPLPPSPTNFIPSQAGQNFWSQKNPTLDQSWEKLMKEVNRYDDDMVKNWKDEIDTLLVYAGLFSAVVTAFAIESYQWLTDDPADVTVALLTQISLQLSGTNTSQIQLLRNVPFQVEPSSVRINCFWFLSLIFSLTSGLFALLCKQWLREYRRDTPTRTQAEALGLRQLRSESLEKWGVPAFLAALPILLEAALLLFFAGLLDLLWARHPVPFALAVVAVGISTGLYFATTFLPSLTIPKADYGWTQVSYGFQFISPFRSPQSWAVYHLICKLLRPLLRIPSLDSLFTKAGLWIPIKYPAPDWSTFDLEVIRRFDENIFSLSENGAGTLKVYELRGLQWAVSMFRDSPSMIPHLQNVMSTLQPSVALSTVLNYWQMTMWSDVTSVDVMEALKDDAVFKDTITDGLGQYLFFARSPDIQHPALLSPNGVSLLYHQQFWMYIASSEATLLHLQRFQESISEFERSGVHQITKMRFFVPFPVADRLWTHPDPVIRRRSIFLLLVYAKSWKLYSTTKEDEDTFEPRFDERPAFILALARHLTRADCVSELLVSEEGQRFIRFIHDEIIRCQLYQPRDWWDTVKMRKMLVLEWNHAIERAAQELGQLPSERFPLIPDPLERAAGPSAALVMETVSEIRDDPSGLQPVPGSP</sequence>
<dbReference type="AlphaFoldDB" id="A0A0W0FHV5"/>
<dbReference type="eggNOG" id="ENOG502SN69">
    <property type="taxonomic scope" value="Eukaryota"/>
</dbReference>
<feature type="region of interest" description="Disordered" evidence="1">
    <location>
        <begin position="1"/>
        <end position="25"/>
    </location>
</feature>
<keyword evidence="2" id="KW-0472">Membrane</keyword>
<organism evidence="4 5">
    <name type="scientific">Moniliophthora roreri</name>
    <name type="common">Frosty pod rot fungus</name>
    <name type="synonym">Monilia roreri</name>
    <dbReference type="NCBI Taxonomy" id="221103"/>
    <lineage>
        <taxon>Eukaryota</taxon>
        <taxon>Fungi</taxon>
        <taxon>Dikarya</taxon>
        <taxon>Basidiomycota</taxon>
        <taxon>Agaricomycotina</taxon>
        <taxon>Agaricomycetes</taxon>
        <taxon>Agaricomycetidae</taxon>
        <taxon>Agaricales</taxon>
        <taxon>Marasmiineae</taxon>
        <taxon>Marasmiaceae</taxon>
        <taxon>Moniliophthora</taxon>
    </lineage>
</organism>
<comment type="caution">
    <text evidence="4">The sequence shown here is derived from an EMBL/GenBank/DDBJ whole genome shotgun (WGS) entry which is preliminary data.</text>
</comment>
<name>A0A0W0FHV5_MONRR</name>
<dbReference type="InterPro" id="IPR045338">
    <property type="entry name" value="DUF6535"/>
</dbReference>
<keyword evidence="2" id="KW-1133">Transmembrane helix</keyword>
<feature type="transmembrane region" description="Helical" evidence="2">
    <location>
        <begin position="85"/>
        <end position="107"/>
    </location>
</feature>
<evidence type="ECO:0000313" key="4">
    <source>
        <dbReference type="EMBL" id="KTB35878.1"/>
    </source>
</evidence>
<proteinExistence type="predicted"/>
<dbReference type="Proteomes" id="UP000054988">
    <property type="component" value="Unassembled WGS sequence"/>
</dbReference>
<feature type="transmembrane region" description="Helical" evidence="2">
    <location>
        <begin position="154"/>
        <end position="172"/>
    </location>
</feature>
<feature type="transmembrane region" description="Helical" evidence="2">
    <location>
        <begin position="205"/>
        <end position="229"/>
    </location>
</feature>
<dbReference type="EMBL" id="LATX01001964">
    <property type="protein sequence ID" value="KTB35878.1"/>
    <property type="molecule type" value="Genomic_DNA"/>
</dbReference>
<gene>
    <name evidence="4" type="ORF">WG66_11550</name>
</gene>
<accession>A0A0W0FHV5</accession>